<sequence length="240" mass="27031">MPKTESSKNSENSEYRFKPIGFIESPYRQKFAIPRQPGLVPSARGIIHFTEEFAHSDCVRGIEAFSHLWLTFVFHETAAQGWKPLVRPPRLGGNMRKGVFATRSTFRPNPIGLSVVELVAVEANKLIVRGLDLLHGTPILDIKPYLPYSDSVSGALGGYADANPTTGMSVSFTPAAEAAILQHQHEYPELRQLISEVLQQDPRPGYQREQSWDKEYGMHLYDFNIKWRVIANDNHVISIS</sequence>
<keyword evidence="5" id="KW-1185">Reference proteome</keyword>
<evidence type="ECO:0000256" key="1">
    <source>
        <dbReference type="ARBA" id="ARBA00022691"/>
    </source>
</evidence>
<dbReference type="PANTHER" id="PTHR12818">
    <property type="entry name" value="TRNA (ADENINE(37)-N6)-METHYLTRANSFERASE"/>
    <property type="match status" value="1"/>
</dbReference>
<evidence type="ECO:0000256" key="2">
    <source>
        <dbReference type="ARBA" id="ARBA00033753"/>
    </source>
</evidence>
<dbReference type="NCBIfam" id="TIGR00104">
    <property type="entry name" value="tRNA_TsaA"/>
    <property type="match status" value="1"/>
</dbReference>
<dbReference type="Gene3D" id="2.40.30.70">
    <property type="entry name" value="YaeB-like"/>
    <property type="match status" value="1"/>
</dbReference>
<dbReference type="InterPro" id="IPR041369">
    <property type="entry name" value="TrmO_C"/>
</dbReference>
<name>A0A432WYT9_9GAMM</name>
<organism evidence="4 5">
    <name type="scientific">Aliidiomarina shirensis</name>
    <dbReference type="NCBI Taxonomy" id="1048642"/>
    <lineage>
        <taxon>Bacteria</taxon>
        <taxon>Pseudomonadati</taxon>
        <taxon>Pseudomonadota</taxon>
        <taxon>Gammaproteobacteria</taxon>
        <taxon>Alteromonadales</taxon>
        <taxon>Idiomarinaceae</taxon>
        <taxon>Aliidiomarina</taxon>
    </lineage>
</organism>
<dbReference type="SUPFAM" id="SSF118196">
    <property type="entry name" value="YaeB-like"/>
    <property type="match status" value="1"/>
</dbReference>
<dbReference type="CDD" id="cd09281">
    <property type="entry name" value="UPF0066"/>
    <property type="match status" value="1"/>
</dbReference>
<dbReference type="InterPro" id="IPR023368">
    <property type="entry name" value="UPF0066_cons_site"/>
</dbReference>
<dbReference type="Proteomes" id="UP000286934">
    <property type="component" value="Unassembled WGS sequence"/>
</dbReference>
<evidence type="ECO:0000259" key="3">
    <source>
        <dbReference type="PROSITE" id="PS51668"/>
    </source>
</evidence>
<proteinExistence type="inferred from homology"/>
<evidence type="ECO:0000313" key="5">
    <source>
        <dbReference type="Proteomes" id="UP000286934"/>
    </source>
</evidence>
<dbReference type="PROSITE" id="PS51668">
    <property type="entry name" value="TSAA_2"/>
    <property type="match status" value="1"/>
</dbReference>
<dbReference type="InterPro" id="IPR036413">
    <property type="entry name" value="YaeB-like_sf"/>
</dbReference>
<dbReference type="RefSeq" id="WP_126806159.1">
    <property type="nucleotide sequence ID" value="NZ_PIPP01000001.1"/>
</dbReference>
<dbReference type="GO" id="GO:0089715">
    <property type="term" value="F:tRNA (L-threonylcarbamoyladenosine(37)-C2) methyltransferase activity"/>
    <property type="evidence" value="ECO:0007669"/>
    <property type="project" value="TreeGrafter"/>
</dbReference>
<comment type="similarity">
    <text evidence="2">Belongs to the tRNA methyltransferase O family.</text>
</comment>
<protein>
    <submittedName>
        <fullName evidence="4">tRNA (N6-threonylcarbamoyladenosine(37)-N6)-methyltransferase TrmO</fullName>
    </submittedName>
</protein>
<keyword evidence="4" id="KW-0808">Transferase</keyword>
<dbReference type="InterPro" id="IPR036414">
    <property type="entry name" value="YaeB_N_sf"/>
</dbReference>
<dbReference type="EMBL" id="PIPP01000001">
    <property type="protein sequence ID" value="RUO38851.1"/>
    <property type="molecule type" value="Genomic_DNA"/>
</dbReference>
<dbReference type="OrthoDB" id="9804309at2"/>
<accession>A0A432WYT9</accession>
<feature type="domain" description="TsaA-like" evidence="3">
    <location>
        <begin position="17"/>
        <end position="154"/>
    </location>
</feature>
<reference evidence="5" key="1">
    <citation type="journal article" date="2018" name="Front. Microbiol.">
        <title>Genome-Based Analysis Reveals the Taxonomy and Diversity of the Family Idiomarinaceae.</title>
        <authorList>
            <person name="Liu Y."/>
            <person name="Lai Q."/>
            <person name="Shao Z."/>
        </authorList>
    </citation>
    <scope>NUCLEOTIDE SEQUENCE [LARGE SCALE GENOMIC DNA]</scope>
    <source>
        <strain evidence="5">AIS</strain>
    </source>
</reference>
<keyword evidence="4" id="KW-0489">Methyltransferase</keyword>
<dbReference type="Pfam" id="PF01980">
    <property type="entry name" value="TrmO_N"/>
    <property type="match status" value="1"/>
</dbReference>
<dbReference type="PROSITE" id="PS01318">
    <property type="entry name" value="TSAA_1"/>
    <property type="match status" value="1"/>
</dbReference>
<dbReference type="Gene3D" id="3.30.2310.10">
    <property type="entry name" value="YaeB-like"/>
    <property type="match status" value="1"/>
</dbReference>
<keyword evidence="1" id="KW-0949">S-adenosyl-L-methionine</keyword>
<dbReference type="GO" id="GO:0032259">
    <property type="term" value="P:methylation"/>
    <property type="evidence" value="ECO:0007669"/>
    <property type="project" value="UniProtKB-KW"/>
</dbReference>
<dbReference type="InterPro" id="IPR040372">
    <property type="entry name" value="YaeB-like"/>
</dbReference>
<dbReference type="AlphaFoldDB" id="A0A432WYT9"/>
<gene>
    <name evidence="4" type="primary">tsaA</name>
    <name evidence="4" type="ORF">CWE13_03195</name>
</gene>
<evidence type="ECO:0000313" key="4">
    <source>
        <dbReference type="EMBL" id="RUO38851.1"/>
    </source>
</evidence>
<dbReference type="PANTHER" id="PTHR12818:SF0">
    <property type="entry name" value="TRNA (ADENINE(37)-N6)-METHYLTRANSFERASE"/>
    <property type="match status" value="1"/>
</dbReference>
<dbReference type="InterPro" id="IPR023370">
    <property type="entry name" value="TrmO-like_N"/>
</dbReference>
<comment type="caution">
    <text evidence="4">The sequence shown here is derived from an EMBL/GenBank/DDBJ whole genome shotgun (WGS) entry which is preliminary data.</text>
</comment>
<dbReference type="Pfam" id="PF18389">
    <property type="entry name" value="TrmO_C"/>
    <property type="match status" value="1"/>
</dbReference>